<sequence length="331" mass="36439">SQSDRIGRQMREEFEKLHKFLRDEENSRIASLMEEEKKKGELIHRRKMRCEDITFLQRYYKDAKKICVHPLITVCLTSYTAISKLVLSMPNPPVPPVQSCSLSLRNNPSSLPRTAEASMARQRLTKAPPLPAPSGRVGPLPHATPPLPIATPHLFQLPCAGADQQPILHHQSNHTAGGDREFKEYSPNGPAGPAARGCRVDLPSLTWGPPTSHGGQTGIRLPVSAQRPRAEAGHGSGDSTLRLKNLVSASRKYESVSTRQDNLSSAPPLHFSATGNSLAGRGSALLLLSIWFIPPSISAKLSPLSRIPSFSFFYYVHCNDAWIFNENKVSF</sequence>
<evidence type="ECO:0000313" key="2">
    <source>
        <dbReference type="EMBL" id="KAG9329463.1"/>
    </source>
</evidence>
<feature type="region of interest" description="Disordered" evidence="1">
    <location>
        <begin position="170"/>
        <end position="219"/>
    </location>
</feature>
<organism evidence="2 3">
    <name type="scientific">Albula glossodonta</name>
    <name type="common">roundjaw bonefish</name>
    <dbReference type="NCBI Taxonomy" id="121402"/>
    <lineage>
        <taxon>Eukaryota</taxon>
        <taxon>Metazoa</taxon>
        <taxon>Chordata</taxon>
        <taxon>Craniata</taxon>
        <taxon>Vertebrata</taxon>
        <taxon>Euteleostomi</taxon>
        <taxon>Actinopterygii</taxon>
        <taxon>Neopterygii</taxon>
        <taxon>Teleostei</taxon>
        <taxon>Albuliformes</taxon>
        <taxon>Albulidae</taxon>
        <taxon>Albula</taxon>
    </lineage>
</organism>
<reference evidence="2" key="1">
    <citation type="thesis" date="2021" institute="BYU ScholarsArchive" country="Provo, UT, USA">
        <title>Applications of and Algorithms for Genome Assembly and Genomic Analyses with an Emphasis on Marine Teleosts.</title>
        <authorList>
            <person name="Pickett B.D."/>
        </authorList>
    </citation>
    <scope>NUCLEOTIDE SEQUENCE</scope>
    <source>
        <strain evidence="2">HI-2016</strain>
    </source>
</reference>
<accession>A0A8T2MPE6</accession>
<evidence type="ECO:0000313" key="3">
    <source>
        <dbReference type="Proteomes" id="UP000824540"/>
    </source>
</evidence>
<feature type="non-terminal residue" evidence="2">
    <location>
        <position position="1"/>
    </location>
</feature>
<evidence type="ECO:0000256" key="1">
    <source>
        <dbReference type="SAM" id="MobiDB-lite"/>
    </source>
</evidence>
<dbReference type="AlphaFoldDB" id="A0A8T2MPE6"/>
<keyword evidence="3" id="KW-1185">Reference proteome</keyword>
<name>A0A8T2MPE6_9TELE</name>
<protein>
    <submittedName>
        <fullName evidence="2">Uncharacterized protein</fullName>
    </submittedName>
</protein>
<gene>
    <name evidence="2" type="ORF">JZ751_004570</name>
</gene>
<dbReference type="Proteomes" id="UP000824540">
    <property type="component" value="Unassembled WGS sequence"/>
</dbReference>
<comment type="caution">
    <text evidence="2">The sequence shown here is derived from an EMBL/GenBank/DDBJ whole genome shotgun (WGS) entry which is preliminary data.</text>
</comment>
<dbReference type="EMBL" id="JAFBMS010001178">
    <property type="protein sequence ID" value="KAG9329463.1"/>
    <property type="molecule type" value="Genomic_DNA"/>
</dbReference>
<feature type="non-terminal residue" evidence="2">
    <location>
        <position position="331"/>
    </location>
</feature>
<proteinExistence type="predicted"/>